<protein>
    <submittedName>
        <fullName evidence="2">O-acetyl-ADP-ribose deacetylase</fullName>
    </submittedName>
</protein>
<dbReference type="AlphaFoldDB" id="A0A2N5ZLB0"/>
<gene>
    <name evidence="2" type="ORF">C0601_01945</name>
</gene>
<dbReference type="SMART" id="SM00506">
    <property type="entry name" value="A1pp"/>
    <property type="match status" value="1"/>
</dbReference>
<name>A0A2N5ZLB0_MUIH1</name>
<dbReference type="PROSITE" id="PS51154">
    <property type="entry name" value="MACRO"/>
    <property type="match status" value="1"/>
</dbReference>
<evidence type="ECO:0000313" key="3">
    <source>
        <dbReference type="Proteomes" id="UP000234857"/>
    </source>
</evidence>
<comment type="caution">
    <text evidence="2">The sequence shown here is derived from an EMBL/GenBank/DDBJ whole genome shotgun (WGS) entry which is preliminary data.</text>
</comment>
<dbReference type="PANTHER" id="PTHR11106">
    <property type="entry name" value="GANGLIOSIDE INDUCED DIFFERENTIATION ASSOCIATED PROTEIN 2-RELATED"/>
    <property type="match status" value="1"/>
</dbReference>
<accession>A0A2N5ZLB0</accession>
<organism evidence="2 3">
    <name type="scientific">Muiribacterium halophilum</name>
    <dbReference type="NCBI Taxonomy" id="2053465"/>
    <lineage>
        <taxon>Bacteria</taxon>
        <taxon>Candidatus Muiribacteriota</taxon>
        <taxon>Candidatus Muiribacteriia</taxon>
        <taxon>Candidatus Muiribacteriales</taxon>
        <taxon>Candidatus Muiribacteriaceae</taxon>
        <taxon>Candidatus Muiribacterium</taxon>
    </lineage>
</organism>
<dbReference type="PANTHER" id="PTHR11106:SF27">
    <property type="entry name" value="MACRO DOMAIN-CONTAINING PROTEIN"/>
    <property type="match status" value="1"/>
</dbReference>
<dbReference type="EMBL" id="PKTG01000032">
    <property type="protein sequence ID" value="PLX19411.1"/>
    <property type="molecule type" value="Genomic_DNA"/>
</dbReference>
<reference evidence="2 3" key="1">
    <citation type="submission" date="2017-11" db="EMBL/GenBank/DDBJ databases">
        <title>Genome-resolved metagenomics identifies genetic mobility, metabolic interactions, and unexpected diversity in perchlorate-reducing communities.</title>
        <authorList>
            <person name="Barnum T.P."/>
            <person name="Figueroa I.A."/>
            <person name="Carlstrom C.I."/>
            <person name="Lucas L.N."/>
            <person name="Engelbrektson A.L."/>
            <person name="Coates J.D."/>
        </authorList>
    </citation>
    <scope>NUCLEOTIDE SEQUENCE [LARGE SCALE GENOMIC DNA]</scope>
    <source>
        <strain evidence="2">BM706</strain>
    </source>
</reference>
<evidence type="ECO:0000313" key="2">
    <source>
        <dbReference type="EMBL" id="PLX19411.1"/>
    </source>
</evidence>
<dbReference type="CDD" id="cd02908">
    <property type="entry name" value="Macro_OAADPr_deacetylase"/>
    <property type="match status" value="1"/>
</dbReference>
<dbReference type="Proteomes" id="UP000234857">
    <property type="component" value="Unassembled WGS sequence"/>
</dbReference>
<dbReference type="InterPro" id="IPR002589">
    <property type="entry name" value="Macro_dom"/>
</dbReference>
<dbReference type="SUPFAM" id="SSF52949">
    <property type="entry name" value="Macro domain-like"/>
    <property type="match status" value="1"/>
</dbReference>
<sequence>MANIRIIRKDITTLEVDAVVNAANSSLLGGGGVDGAIHNAAGPKLLEECKTLNGCETGKAKITEGYNLPAKYIIHAVGPIYHGGNDQEADLLYSAYWNSLDIAEQHGVKSIAFPNISTGIYGYPKKEAAEIVRKVIKDFIDERPGSIENIIFVCFDRENYDIYEELFSLNNEY</sequence>
<evidence type="ECO:0000259" key="1">
    <source>
        <dbReference type="PROSITE" id="PS51154"/>
    </source>
</evidence>
<dbReference type="InterPro" id="IPR043472">
    <property type="entry name" value="Macro_dom-like"/>
</dbReference>
<dbReference type="NCBIfam" id="NF001664">
    <property type="entry name" value="PRK00431.1-6"/>
    <property type="match status" value="1"/>
</dbReference>
<dbReference type="Pfam" id="PF01661">
    <property type="entry name" value="Macro"/>
    <property type="match status" value="1"/>
</dbReference>
<proteinExistence type="predicted"/>
<dbReference type="Gene3D" id="3.40.220.10">
    <property type="entry name" value="Leucine Aminopeptidase, subunit E, domain 1"/>
    <property type="match status" value="1"/>
</dbReference>
<feature type="domain" description="Macro" evidence="1">
    <location>
        <begin position="1"/>
        <end position="171"/>
    </location>
</feature>